<dbReference type="SUPFAM" id="SSF53335">
    <property type="entry name" value="S-adenosyl-L-methionine-dependent methyltransferases"/>
    <property type="match status" value="1"/>
</dbReference>
<sequence>MSINELAENYNQFPYDSLAVKQTHPWHLYRVATLYGFSPVDVAKAKVLELGCASGGNLIPMAYHLPTTNFVGIDLAKRQIEEGAQQISDLQLQNIELYSQSIMDFQSNKQFDYIICHGLYSWVSHETREQVLALCRQYLSPQGLAYISYNTYPGWQAGDTVRELLKWQTAMIPSPLERIQKAKEVLVWLENALINDYSPYASLMKNEIDLMKEHSDHQLLHEHLSPFNEAYYFLDFLEQAKQFQLGYIGDAFLSNDLYADFQEVQRSDYLLNRRFRCSLLCQQNEAKLRNHDPKIFEALKSVPNFAGEMTAKTTFVAQKPRVCPLVLYQASHQDFVTNQRHENIQLNPVAEIMLPYLDSHHDLNDLVAFIFQEIENETIVLVDKQGIEIQDRNLGYQHVVTICQETLALMAQNALFI</sequence>
<dbReference type="CDD" id="cd02440">
    <property type="entry name" value="AdoMet_MTases"/>
    <property type="match status" value="1"/>
</dbReference>
<proteinExistence type="predicted"/>
<dbReference type="GO" id="GO:0032259">
    <property type="term" value="P:methylation"/>
    <property type="evidence" value="ECO:0007669"/>
    <property type="project" value="UniProtKB-KW"/>
</dbReference>
<feature type="domain" description="PKMT C-terminal winged helix" evidence="3">
    <location>
        <begin position="319"/>
        <end position="415"/>
    </location>
</feature>
<dbReference type="OrthoDB" id="323463at2"/>
<evidence type="ECO:0000259" key="1">
    <source>
        <dbReference type="Pfam" id="PF08242"/>
    </source>
</evidence>
<organism evidence="4">
    <name type="scientific">Candidatus Berkiella aquae</name>
    <dbReference type="NCBI Taxonomy" id="295108"/>
    <lineage>
        <taxon>Bacteria</taxon>
        <taxon>Pseudomonadati</taxon>
        <taxon>Pseudomonadota</taxon>
        <taxon>Gammaproteobacteria</taxon>
        <taxon>Candidatus Berkiellales</taxon>
        <taxon>Candidatus Berkiellaceae</taxon>
        <taxon>Candidatus Berkiella</taxon>
    </lineage>
</organism>
<dbReference type="EMBL" id="LKAJ01000010">
    <property type="protein sequence ID" value="KRG20582.1"/>
    <property type="molecule type" value="Genomic_DNA"/>
</dbReference>
<dbReference type="InterPro" id="IPR048976">
    <property type="entry name" value="WHD_PKMT"/>
</dbReference>
<dbReference type="InterPro" id="IPR018773">
    <property type="entry name" value="MeTrfase_reg_dom_prd"/>
</dbReference>
<dbReference type="InterPro" id="IPR029063">
    <property type="entry name" value="SAM-dependent_MTases_sf"/>
</dbReference>
<dbReference type="Pfam" id="PF21782">
    <property type="entry name" value="WHD_PKMT"/>
    <property type="match status" value="1"/>
</dbReference>
<dbReference type="InterPro" id="IPR050723">
    <property type="entry name" value="CFA/CMAS"/>
</dbReference>
<dbReference type="AlphaFoldDB" id="A0A0Q9YIV4"/>
<dbReference type="GO" id="GO:0008168">
    <property type="term" value="F:methyltransferase activity"/>
    <property type="evidence" value="ECO:0007669"/>
    <property type="project" value="UniProtKB-KW"/>
</dbReference>
<reference evidence="4" key="1">
    <citation type="submission" date="2015-09" db="EMBL/GenBank/DDBJ databases">
        <title>Draft Genome Sequences of Two Novel Amoeba-resistant Intranuclear Bacteria, Candidatus Berkiella cookevillensis and Candidatus Berkiella aquae.</title>
        <authorList>
            <person name="Mehari Y.T."/>
            <person name="Arivett B.A."/>
            <person name="Farone A.L."/>
            <person name="Gunderson J.H."/>
            <person name="Farone M.B."/>
        </authorList>
    </citation>
    <scope>NUCLEOTIDE SEQUENCE [LARGE SCALE GENOMIC DNA]</scope>
    <source>
        <strain evidence="4">HT99</strain>
    </source>
</reference>
<feature type="domain" description="Methyltransferase type 12" evidence="1">
    <location>
        <begin position="48"/>
        <end position="144"/>
    </location>
</feature>
<keyword evidence="4" id="KW-0808">Transferase</keyword>
<comment type="caution">
    <text evidence="4">The sequence shown here is derived from an EMBL/GenBank/DDBJ whole genome shotgun (WGS) entry which is preliminary data.</text>
</comment>
<evidence type="ECO:0000259" key="2">
    <source>
        <dbReference type="Pfam" id="PF10119"/>
    </source>
</evidence>
<evidence type="ECO:0000259" key="3">
    <source>
        <dbReference type="Pfam" id="PF21782"/>
    </source>
</evidence>
<dbReference type="PANTHER" id="PTHR43667">
    <property type="entry name" value="CYCLOPROPANE-FATTY-ACYL-PHOSPHOLIPID SYNTHASE"/>
    <property type="match status" value="1"/>
</dbReference>
<dbReference type="Gene3D" id="3.40.50.150">
    <property type="entry name" value="Vaccinia Virus protein VP39"/>
    <property type="match status" value="1"/>
</dbReference>
<dbReference type="InterPro" id="IPR013217">
    <property type="entry name" value="Methyltransf_12"/>
</dbReference>
<evidence type="ECO:0000313" key="4">
    <source>
        <dbReference type="EMBL" id="KRG20582.1"/>
    </source>
</evidence>
<feature type="domain" description="Methyltransferase regulatory" evidence="2">
    <location>
        <begin position="216"/>
        <end position="261"/>
    </location>
</feature>
<accession>A0A0Q9YIV4</accession>
<gene>
    <name evidence="4" type="ORF">HT99x_02314</name>
</gene>
<dbReference type="PATRIC" id="fig|1590043.3.peg.2362"/>
<protein>
    <submittedName>
        <fullName evidence="4">tRNA (Guanine-N(7)-)-methyltransferase</fullName>
    </submittedName>
</protein>
<dbReference type="STRING" id="295108.HT99x_02314"/>
<dbReference type="Pfam" id="PF08242">
    <property type="entry name" value="Methyltransf_12"/>
    <property type="match status" value="1"/>
</dbReference>
<name>A0A0Q9YIV4_9GAMM</name>
<dbReference type="Pfam" id="PF10119">
    <property type="entry name" value="MethyTransf_Reg"/>
    <property type="match status" value="1"/>
</dbReference>
<keyword evidence="4" id="KW-0489">Methyltransferase</keyword>
<dbReference type="PANTHER" id="PTHR43667:SF2">
    <property type="entry name" value="FATTY ACID C-METHYL TRANSFERASE"/>
    <property type="match status" value="1"/>
</dbReference>